<reference evidence="10" key="1">
    <citation type="journal article" date="2021" name="Mol. Ecol. Resour.">
        <title>Phylogenomic analyses of the genus Drosophila reveals genomic signals of climate adaptation.</title>
        <authorList>
            <person name="Li F."/>
            <person name="Rane R.V."/>
            <person name="Luria V."/>
            <person name="Xiong Z."/>
            <person name="Chen J."/>
            <person name="Li Z."/>
            <person name="Catullo R.A."/>
            <person name="Griffin P.C."/>
            <person name="Schiffer M."/>
            <person name="Pearce S."/>
            <person name="Lee S.F."/>
            <person name="McElroy K."/>
            <person name="Stocker A."/>
            <person name="Shirriffs J."/>
            <person name="Cockerell F."/>
            <person name="Coppin C."/>
            <person name="Sgro C.M."/>
            <person name="Karger A."/>
            <person name="Cain J.W."/>
            <person name="Weber J.A."/>
            <person name="Santpere G."/>
            <person name="Kirschner M.W."/>
            <person name="Hoffmann A.A."/>
            <person name="Oakeshott J.G."/>
            <person name="Zhang G."/>
        </authorList>
    </citation>
    <scope>NUCLEOTIDE SEQUENCE</scope>
    <source>
        <strain evidence="10">BGI-SZ-2011g</strain>
    </source>
</reference>
<evidence type="ECO:0000313" key="10">
    <source>
        <dbReference type="EMBL" id="KAH8365796.1"/>
    </source>
</evidence>
<dbReference type="AlphaFoldDB" id="A0AAD4PJE8"/>
<evidence type="ECO:0000256" key="2">
    <source>
        <dbReference type="ARBA" id="ARBA00009285"/>
    </source>
</evidence>
<comment type="subcellular location">
    <subcellularLocation>
        <location evidence="1">Nucleus</location>
    </subcellularLocation>
</comment>
<feature type="domain" description="NTF2" evidence="8">
    <location>
        <begin position="596"/>
        <end position="754"/>
    </location>
</feature>
<keyword evidence="7" id="KW-0539">Nucleus</keyword>
<dbReference type="GO" id="GO:0005634">
    <property type="term" value="C:nucleus"/>
    <property type="evidence" value="ECO:0007669"/>
    <property type="project" value="UniProtKB-SubCell"/>
</dbReference>
<evidence type="ECO:0000256" key="1">
    <source>
        <dbReference type="ARBA" id="ARBA00004123"/>
    </source>
</evidence>
<feature type="non-terminal residue" evidence="10">
    <location>
        <position position="1"/>
    </location>
</feature>
<dbReference type="SMART" id="SM00804">
    <property type="entry name" value="TAP_C"/>
    <property type="match status" value="1"/>
</dbReference>
<keyword evidence="11" id="KW-1185">Reference proteome</keyword>
<dbReference type="EMBL" id="JAJJHW010002774">
    <property type="protein sequence ID" value="KAH8365796.1"/>
    <property type="molecule type" value="Genomic_DNA"/>
</dbReference>
<keyword evidence="6" id="KW-0509">mRNA transport</keyword>
<dbReference type="PROSITE" id="PS51281">
    <property type="entry name" value="TAP_C"/>
    <property type="match status" value="1"/>
</dbReference>
<dbReference type="InterPro" id="IPR057125">
    <property type="entry name" value="NXF1/2/3/5-like_LRR"/>
</dbReference>
<organism evidence="10 11">
    <name type="scientific">Drosophila rubida</name>
    <dbReference type="NCBI Taxonomy" id="30044"/>
    <lineage>
        <taxon>Eukaryota</taxon>
        <taxon>Metazoa</taxon>
        <taxon>Ecdysozoa</taxon>
        <taxon>Arthropoda</taxon>
        <taxon>Hexapoda</taxon>
        <taxon>Insecta</taxon>
        <taxon>Pterygota</taxon>
        <taxon>Neoptera</taxon>
        <taxon>Endopterygota</taxon>
        <taxon>Diptera</taxon>
        <taxon>Brachycera</taxon>
        <taxon>Muscomorpha</taxon>
        <taxon>Ephydroidea</taxon>
        <taxon>Drosophilidae</taxon>
        <taxon>Drosophila</taxon>
    </lineage>
</organism>
<accession>A0AAD4PJE8</accession>
<dbReference type="Pfam" id="PF22602">
    <property type="entry name" value="NXF_NTF2"/>
    <property type="match status" value="1"/>
</dbReference>
<dbReference type="SUPFAM" id="SSF54427">
    <property type="entry name" value="NTF2-like"/>
    <property type="match status" value="1"/>
</dbReference>
<protein>
    <recommendedName>
        <fullName evidence="12">Nuclear RNA export factor 2</fullName>
    </recommendedName>
</protein>
<dbReference type="InterPro" id="IPR032710">
    <property type="entry name" value="NTF2-like_dom_sf"/>
</dbReference>
<keyword evidence="5" id="KW-0677">Repeat</keyword>
<dbReference type="PROSITE" id="PS51450">
    <property type="entry name" value="LRR"/>
    <property type="match status" value="1"/>
</dbReference>
<evidence type="ECO:0000256" key="5">
    <source>
        <dbReference type="ARBA" id="ARBA00022737"/>
    </source>
</evidence>
<keyword evidence="3" id="KW-0813">Transport</keyword>
<dbReference type="GO" id="GO:0003723">
    <property type="term" value="F:RNA binding"/>
    <property type="evidence" value="ECO:0007669"/>
    <property type="project" value="TreeGrafter"/>
</dbReference>
<feature type="domain" description="TAP-C" evidence="9">
    <location>
        <begin position="787"/>
        <end position="841"/>
    </location>
</feature>
<dbReference type="Pfam" id="PF24048">
    <property type="entry name" value="LRR_NXF1-5"/>
    <property type="match status" value="1"/>
</dbReference>
<dbReference type="InterPro" id="IPR009060">
    <property type="entry name" value="UBA-like_sf"/>
</dbReference>
<name>A0AAD4PJE8_9MUSC</name>
<sequence length="841" mass="96162">IAAQARIIDFGDRTQPIVVDYRNSRKYFKCKQYDGAPGLNWIEFCVHHGGALNFSTNSKQLILDALFKAVEGEELFPVNYQCGQQIDTFLARTCKLALDKLFQRRLSIETASGIGIPLSVCLNAAAYNRSQISPAVIISQVISRLMDNLETVEGVKGVLNLSNFTANDHFRHIVVRLSNLATLQLVCTTIYNNDDRRRALKGFSLACNQISDLTPLKLFGDIDYGLLDLSGNRLSSAVRLCNDLKRVRAKHLKLLDNPITKKPQYPNCLEPLKTNFKIVDDVPFERLYKMYTPLSYEIDVECDGTRIDWSNKSKLTGFKDSPDWHTFLIPDAQCEITKDLLFDYISISLHPLLGEFYPCYYKFDGGEHRFLVRDCFDQIEHMVQTLNLQLKIPELVNTVDGVQEINYERSIAYYLRMNVSTFKQGHIEPKQCIEQAVQKRFNAINRSLNLDQFQKTEGLENVIVLLSSPKILGSILRMASRRFLGNCVDLQLGNNKIVSANNLRSLSLLSSLQALDLSHNWINDLSEISCLGDVPLKSLRLHGNPVCRKYSLASEYIAAVTKIFSTLLKLDDVELSSKPGLTTQKNFLCNMSAYELTNEFLINFLREFEHLDHRINMMKYYTDNSIFTLTCSFDMNRCARPTSELFKRINKYNYHSRNLLKNTLDTCRLSVGTNDIMAVLMQLPEVSHDYVSLQTDVMHYDANLVVINVIGLLRDEPDLLLAFSRQFVLHVDEVGLGVGKSARRLKIINERFNIMNPTKKQTRDGFKFCELPNKVEVKEECVEDSVDVKEHKLIIFQEITGLRPRWCTRIVQEEANWDFDVALEKFIELESGNDLPDDAFA</sequence>
<dbReference type="SUPFAM" id="SSF46934">
    <property type="entry name" value="UBA-like"/>
    <property type="match status" value="1"/>
</dbReference>
<comment type="caution">
    <text evidence="10">The sequence shown here is derived from an EMBL/GenBank/DDBJ whole genome shotgun (WGS) entry which is preliminary data.</text>
</comment>
<evidence type="ECO:0000256" key="4">
    <source>
        <dbReference type="ARBA" id="ARBA00022614"/>
    </source>
</evidence>
<evidence type="ECO:0000256" key="7">
    <source>
        <dbReference type="ARBA" id="ARBA00023242"/>
    </source>
</evidence>
<dbReference type="InterPro" id="IPR005637">
    <property type="entry name" value="TAP_C_dom"/>
</dbReference>
<dbReference type="InterPro" id="IPR001611">
    <property type="entry name" value="Leu-rich_rpt"/>
</dbReference>
<evidence type="ECO:0008006" key="12">
    <source>
        <dbReference type="Google" id="ProtNLM"/>
    </source>
</evidence>
<dbReference type="InterPro" id="IPR032675">
    <property type="entry name" value="LRR_dom_sf"/>
</dbReference>
<evidence type="ECO:0000259" key="9">
    <source>
        <dbReference type="PROSITE" id="PS51281"/>
    </source>
</evidence>
<dbReference type="Gene3D" id="3.80.10.10">
    <property type="entry name" value="Ribonuclease Inhibitor"/>
    <property type="match status" value="2"/>
</dbReference>
<comment type="similarity">
    <text evidence="2">Belongs to the NXF family.</text>
</comment>
<dbReference type="SUPFAM" id="SSF52058">
    <property type="entry name" value="L domain-like"/>
    <property type="match status" value="2"/>
</dbReference>
<dbReference type="InterPro" id="IPR018222">
    <property type="entry name" value="Nuclear_transport_factor_2_euk"/>
</dbReference>
<dbReference type="Proteomes" id="UP001200034">
    <property type="component" value="Unassembled WGS sequence"/>
</dbReference>
<dbReference type="Gene3D" id="3.10.450.50">
    <property type="match status" value="1"/>
</dbReference>
<dbReference type="GO" id="GO:0016973">
    <property type="term" value="P:poly(A)+ mRNA export from nucleus"/>
    <property type="evidence" value="ECO:0007669"/>
    <property type="project" value="TreeGrafter"/>
</dbReference>
<evidence type="ECO:0000259" key="8">
    <source>
        <dbReference type="PROSITE" id="PS50177"/>
    </source>
</evidence>
<dbReference type="Pfam" id="PF03943">
    <property type="entry name" value="TAP_C"/>
    <property type="match status" value="1"/>
</dbReference>
<dbReference type="InterPro" id="IPR030217">
    <property type="entry name" value="NXF_fam"/>
</dbReference>
<proteinExistence type="inferred from homology"/>
<evidence type="ECO:0000313" key="11">
    <source>
        <dbReference type="Proteomes" id="UP001200034"/>
    </source>
</evidence>
<gene>
    <name evidence="10" type="ORF">KR093_004449</name>
</gene>
<dbReference type="Gene3D" id="1.10.8.10">
    <property type="entry name" value="DNA helicase RuvA subunit, C-terminal domain"/>
    <property type="match status" value="1"/>
</dbReference>
<dbReference type="PROSITE" id="PS50177">
    <property type="entry name" value="NTF2_DOMAIN"/>
    <property type="match status" value="1"/>
</dbReference>
<evidence type="ECO:0000256" key="6">
    <source>
        <dbReference type="ARBA" id="ARBA00022816"/>
    </source>
</evidence>
<dbReference type="PANTHER" id="PTHR10662">
    <property type="entry name" value="NUCLEAR RNA EXPORT FACTOR"/>
    <property type="match status" value="1"/>
</dbReference>
<dbReference type="InterPro" id="IPR002075">
    <property type="entry name" value="NTF2_dom"/>
</dbReference>
<evidence type="ECO:0000256" key="3">
    <source>
        <dbReference type="ARBA" id="ARBA00022448"/>
    </source>
</evidence>
<keyword evidence="4" id="KW-0433">Leucine-rich repeat</keyword>
<dbReference type="PANTHER" id="PTHR10662:SF22">
    <property type="entry name" value="NUCLEAR RNA EXPORT FACTOR 1"/>
    <property type="match status" value="1"/>
</dbReference>